<dbReference type="InterPro" id="IPR000719">
    <property type="entry name" value="Prot_kinase_dom"/>
</dbReference>
<feature type="region of interest" description="Disordered" evidence="5">
    <location>
        <begin position="388"/>
        <end position="436"/>
    </location>
</feature>
<feature type="compositionally biased region" description="Polar residues" evidence="5">
    <location>
        <begin position="24"/>
        <end position="33"/>
    </location>
</feature>
<evidence type="ECO:0000256" key="1">
    <source>
        <dbReference type="ARBA" id="ARBA00022741"/>
    </source>
</evidence>
<dbReference type="Pfam" id="PF00069">
    <property type="entry name" value="Pkinase"/>
    <property type="match status" value="1"/>
</dbReference>
<dbReference type="Gene3D" id="1.10.510.10">
    <property type="entry name" value="Transferase(Phosphotransferase) domain 1"/>
    <property type="match status" value="1"/>
</dbReference>
<dbReference type="InterPro" id="IPR011009">
    <property type="entry name" value="Kinase-like_dom_sf"/>
</dbReference>
<keyword evidence="4" id="KW-0723">Serine/threonine-protein kinase</keyword>
<keyword evidence="2 3" id="KW-0067">ATP-binding</keyword>
<dbReference type="SMART" id="SM00220">
    <property type="entry name" value="S_TKc"/>
    <property type="match status" value="1"/>
</dbReference>
<gene>
    <name evidence="7" type="ORF">M9Y10_021558</name>
</gene>
<keyword evidence="8" id="KW-1185">Reference proteome</keyword>
<sequence length="436" mass="48756">MPVKPSTTPEKRSPRSSHRSRQSDNTSPSAPVQSSTIINGYKILNEIGQGAFAIVYKAEEIETKNVYAIKAVAKASLGSKDDQNRFQREIDSMAVMRHENIVQLYNFFSDENNFYMVMDYCPNGELYDFIIKNGKIQENTAALLFQQIASAISYCHSYGVAHRDLKPQNILIQKFPFIKVADFGLCGYVKEDELMKTFCGSPAFCAPECISKVNYDGRKSDIWSLGVILFAMLTGEFPWNLSNTSVMVQQILNADYSFPNYLNAQSKDLISKMLKVPPNDRISMEDILKHPFLKLAQTANVVKRHSLTVKPPKLPKLPLNSLEQMTKLSGRESSSGRKSEAGIISPFSEQGTLTINSCREASDDREELPHLSGIMTRSMSLENCGRMSQRAAPIAPSNSNPNSLMPRTFKKRHSLQSRGSLNMTLGSKKLTPLDDL</sequence>
<keyword evidence="4" id="KW-0418">Kinase</keyword>
<keyword evidence="1 3" id="KW-0547">Nucleotide-binding</keyword>
<dbReference type="EMBL" id="JAPFFF010000003">
    <property type="protein sequence ID" value="KAK8893143.1"/>
    <property type="molecule type" value="Genomic_DNA"/>
</dbReference>
<evidence type="ECO:0000256" key="5">
    <source>
        <dbReference type="SAM" id="MobiDB-lite"/>
    </source>
</evidence>
<proteinExistence type="inferred from homology"/>
<organism evidence="7 8">
    <name type="scientific">Tritrichomonas musculus</name>
    <dbReference type="NCBI Taxonomy" id="1915356"/>
    <lineage>
        <taxon>Eukaryota</taxon>
        <taxon>Metamonada</taxon>
        <taxon>Parabasalia</taxon>
        <taxon>Tritrichomonadida</taxon>
        <taxon>Tritrichomonadidae</taxon>
        <taxon>Tritrichomonas</taxon>
    </lineage>
</organism>
<feature type="compositionally biased region" description="Polar residues" evidence="5">
    <location>
        <begin position="396"/>
        <end position="405"/>
    </location>
</feature>
<dbReference type="CDD" id="cd14003">
    <property type="entry name" value="STKc_AMPK-like"/>
    <property type="match status" value="1"/>
</dbReference>
<evidence type="ECO:0000256" key="2">
    <source>
        <dbReference type="ARBA" id="ARBA00022840"/>
    </source>
</evidence>
<accession>A0ABR2KQ57</accession>
<dbReference type="SUPFAM" id="SSF56112">
    <property type="entry name" value="Protein kinase-like (PK-like)"/>
    <property type="match status" value="1"/>
</dbReference>
<feature type="binding site" evidence="3">
    <location>
        <position position="74"/>
    </location>
    <ligand>
        <name>ATP</name>
        <dbReference type="ChEBI" id="CHEBI:30616"/>
    </ligand>
</feature>
<evidence type="ECO:0000313" key="8">
    <source>
        <dbReference type="Proteomes" id="UP001470230"/>
    </source>
</evidence>
<keyword evidence="4" id="KW-0808">Transferase</keyword>
<dbReference type="InterPro" id="IPR017441">
    <property type="entry name" value="Protein_kinase_ATP_BS"/>
</dbReference>
<reference evidence="7 8" key="1">
    <citation type="submission" date="2024-04" db="EMBL/GenBank/DDBJ databases">
        <title>Tritrichomonas musculus Genome.</title>
        <authorList>
            <person name="Alves-Ferreira E."/>
            <person name="Grigg M."/>
            <person name="Lorenzi H."/>
            <person name="Galac M."/>
        </authorList>
    </citation>
    <scope>NUCLEOTIDE SEQUENCE [LARGE SCALE GENOMIC DNA]</scope>
    <source>
        <strain evidence="7 8">EAF2021</strain>
    </source>
</reference>
<protein>
    <recommendedName>
        <fullName evidence="6">Protein kinase domain-containing protein</fullName>
    </recommendedName>
</protein>
<evidence type="ECO:0000256" key="3">
    <source>
        <dbReference type="PROSITE-ProRule" id="PRU10141"/>
    </source>
</evidence>
<dbReference type="Proteomes" id="UP001470230">
    <property type="component" value="Unassembled WGS sequence"/>
</dbReference>
<feature type="compositionally biased region" description="Polar residues" evidence="5">
    <location>
        <begin position="416"/>
        <end position="425"/>
    </location>
</feature>
<dbReference type="InterPro" id="IPR008271">
    <property type="entry name" value="Ser/Thr_kinase_AS"/>
</dbReference>
<feature type="region of interest" description="Disordered" evidence="5">
    <location>
        <begin position="1"/>
        <end position="33"/>
    </location>
</feature>
<dbReference type="PROSITE" id="PS50011">
    <property type="entry name" value="PROTEIN_KINASE_DOM"/>
    <property type="match status" value="1"/>
</dbReference>
<dbReference type="PROSITE" id="PS00108">
    <property type="entry name" value="PROTEIN_KINASE_ST"/>
    <property type="match status" value="1"/>
</dbReference>
<evidence type="ECO:0000259" key="6">
    <source>
        <dbReference type="PROSITE" id="PS50011"/>
    </source>
</evidence>
<dbReference type="PROSITE" id="PS00107">
    <property type="entry name" value="PROTEIN_KINASE_ATP"/>
    <property type="match status" value="1"/>
</dbReference>
<dbReference type="PANTHER" id="PTHR24345">
    <property type="entry name" value="SERINE/THREONINE-PROTEIN KINASE PLK"/>
    <property type="match status" value="1"/>
</dbReference>
<evidence type="ECO:0000256" key="4">
    <source>
        <dbReference type="RuleBase" id="RU000304"/>
    </source>
</evidence>
<name>A0ABR2KQ57_9EUKA</name>
<feature type="domain" description="Protein kinase" evidence="6">
    <location>
        <begin position="41"/>
        <end position="293"/>
    </location>
</feature>
<comment type="similarity">
    <text evidence="4">Belongs to the protein kinase superfamily.</text>
</comment>
<comment type="caution">
    <text evidence="7">The sequence shown here is derived from an EMBL/GenBank/DDBJ whole genome shotgun (WGS) entry which is preliminary data.</text>
</comment>
<evidence type="ECO:0000313" key="7">
    <source>
        <dbReference type="EMBL" id="KAK8893143.1"/>
    </source>
</evidence>